<comment type="caution">
    <text evidence="2">The sequence shown here is derived from an EMBL/GenBank/DDBJ whole genome shotgun (WGS) entry which is preliminary data.</text>
</comment>
<dbReference type="Proteomes" id="UP000821853">
    <property type="component" value="Chromosome 1"/>
</dbReference>
<organism evidence="2 3">
    <name type="scientific">Haemaphysalis longicornis</name>
    <name type="common">Bush tick</name>
    <dbReference type="NCBI Taxonomy" id="44386"/>
    <lineage>
        <taxon>Eukaryota</taxon>
        <taxon>Metazoa</taxon>
        <taxon>Ecdysozoa</taxon>
        <taxon>Arthropoda</taxon>
        <taxon>Chelicerata</taxon>
        <taxon>Arachnida</taxon>
        <taxon>Acari</taxon>
        <taxon>Parasitiformes</taxon>
        <taxon>Ixodida</taxon>
        <taxon>Ixodoidea</taxon>
        <taxon>Ixodidae</taxon>
        <taxon>Haemaphysalinae</taxon>
        <taxon>Haemaphysalis</taxon>
    </lineage>
</organism>
<evidence type="ECO:0000313" key="3">
    <source>
        <dbReference type="Proteomes" id="UP000821853"/>
    </source>
</evidence>
<evidence type="ECO:0000259" key="1">
    <source>
        <dbReference type="Pfam" id="PF01466"/>
    </source>
</evidence>
<dbReference type="GO" id="GO:0006511">
    <property type="term" value="P:ubiquitin-dependent protein catabolic process"/>
    <property type="evidence" value="ECO:0007669"/>
    <property type="project" value="InterPro"/>
</dbReference>
<keyword evidence="3" id="KW-1185">Reference proteome</keyword>
<dbReference type="VEuPathDB" id="VectorBase:HLOH_061533"/>
<dbReference type="InterPro" id="IPR016897">
    <property type="entry name" value="SKP1"/>
</dbReference>
<reference evidence="2 3" key="1">
    <citation type="journal article" date="2020" name="Cell">
        <title>Large-Scale Comparative Analyses of Tick Genomes Elucidate Their Genetic Diversity and Vector Capacities.</title>
        <authorList>
            <consortium name="Tick Genome and Microbiome Consortium (TIGMIC)"/>
            <person name="Jia N."/>
            <person name="Wang J."/>
            <person name="Shi W."/>
            <person name="Du L."/>
            <person name="Sun Y."/>
            <person name="Zhan W."/>
            <person name="Jiang J.F."/>
            <person name="Wang Q."/>
            <person name="Zhang B."/>
            <person name="Ji P."/>
            <person name="Bell-Sakyi L."/>
            <person name="Cui X.M."/>
            <person name="Yuan T.T."/>
            <person name="Jiang B.G."/>
            <person name="Yang W.F."/>
            <person name="Lam T.T."/>
            <person name="Chang Q.C."/>
            <person name="Ding S.J."/>
            <person name="Wang X.J."/>
            <person name="Zhu J.G."/>
            <person name="Ruan X.D."/>
            <person name="Zhao L."/>
            <person name="Wei J.T."/>
            <person name="Ye R.Z."/>
            <person name="Que T.C."/>
            <person name="Du C.H."/>
            <person name="Zhou Y.H."/>
            <person name="Cheng J.X."/>
            <person name="Dai P.F."/>
            <person name="Guo W.B."/>
            <person name="Han X.H."/>
            <person name="Huang E.J."/>
            <person name="Li L.F."/>
            <person name="Wei W."/>
            <person name="Gao Y.C."/>
            <person name="Liu J.Z."/>
            <person name="Shao H.Z."/>
            <person name="Wang X."/>
            <person name="Wang C.C."/>
            <person name="Yang T.C."/>
            <person name="Huo Q.B."/>
            <person name="Li W."/>
            <person name="Chen H.Y."/>
            <person name="Chen S.E."/>
            <person name="Zhou L.G."/>
            <person name="Ni X.B."/>
            <person name="Tian J.H."/>
            <person name="Sheng Y."/>
            <person name="Liu T."/>
            <person name="Pan Y.S."/>
            <person name="Xia L.Y."/>
            <person name="Li J."/>
            <person name="Zhao F."/>
            <person name="Cao W.C."/>
        </authorList>
    </citation>
    <scope>NUCLEOTIDE SEQUENCE [LARGE SCALE GENOMIC DNA]</scope>
    <source>
        <strain evidence="2">HaeL-2018</strain>
    </source>
</reference>
<dbReference type="Gene3D" id="3.30.710.10">
    <property type="entry name" value="Potassium Channel Kv1.1, Chain A"/>
    <property type="match status" value="1"/>
</dbReference>
<evidence type="ECO:0000313" key="2">
    <source>
        <dbReference type="EMBL" id="KAH9360513.1"/>
    </source>
</evidence>
<dbReference type="OMA" id="IIWAANY"/>
<proteinExistence type="predicted"/>
<dbReference type="SUPFAM" id="SSF81382">
    <property type="entry name" value="Skp1 dimerisation domain-like"/>
    <property type="match status" value="1"/>
</dbReference>
<protein>
    <recommendedName>
        <fullName evidence="1">SKP1 component dimerisation domain-containing protein</fullName>
    </recommendedName>
</protein>
<dbReference type="EMBL" id="JABSTR010000001">
    <property type="protein sequence ID" value="KAH9360513.1"/>
    <property type="molecule type" value="Genomic_DNA"/>
</dbReference>
<name>A0A9J6FDU1_HAELO</name>
<gene>
    <name evidence="2" type="ORF">HPB48_022761</name>
</gene>
<dbReference type="AlphaFoldDB" id="A0A9J6FDU1"/>
<dbReference type="InterPro" id="IPR016072">
    <property type="entry name" value="Skp1_comp_dimer"/>
</dbReference>
<dbReference type="Pfam" id="PF01466">
    <property type="entry name" value="Skp1"/>
    <property type="match status" value="1"/>
</dbReference>
<accession>A0A9J6FDU1</accession>
<dbReference type="InterPro" id="IPR036296">
    <property type="entry name" value="SKP1-like_dim_sf"/>
</dbReference>
<dbReference type="PANTHER" id="PTHR11165">
    <property type="entry name" value="SKP1"/>
    <property type="match status" value="1"/>
</dbReference>
<sequence>MLQAVKDDERAVQPIGDISPGDKAFLEMDTTELFELLLAAERLHLESLVDAVCKTVANMIKGKTPAQIRAASTS</sequence>
<dbReference type="InterPro" id="IPR011333">
    <property type="entry name" value="SKP1/BTB/POZ_sf"/>
</dbReference>
<dbReference type="OrthoDB" id="2342932at2759"/>
<feature type="domain" description="SKP1 component dimerisation" evidence="1">
    <location>
        <begin position="47"/>
        <end position="70"/>
    </location>
</feature>